<dbReference type="InterPro" id="IPR038765">
    <property type="entry name" value="Papain-like_cys_pep_sf"/>
</dbReference>
<dbReference type="EMBL" id="CP001643">
    <property type="protein sequence ID" value="ACU84805.1"/>
    <property type="molecule type" value="Genomic_DNA"/>
</dbReference>
<feature type="region of interest" description="Disordered" evidence="5">
    <location>
        <begin position="147"/>
        <end position="172"/>
    </location>
</feature>
<dbReference type="InterPro" id="IPR002477">
    <property type="entry name" value="Peptidoglycan-bd-like"/>
</dbReference>
<keyword evidence="2" id="KW-0645">Protease</keyword>
<dbReference type="Pfam" id="PF01471">
    <property type="entry name" value="PG_binding_1"/>
    <property type="match status" value="1"/>
</dbReference>
<comment type="similarity">
    <text evidence="1">Belongs to the peptidase C40 family.</text>
</comment>
<dbReference type="InterPro" id="IPR036366">
    <property type="entry name" value="PGBDSf"/>
</dbReference>
<feature type="region of interest" description="Disordered" evidence="5">
    <location>
        <begin position="1"/>
        <end position="22"/>
    </location>
</feature>
<evidence type="ECO:0000313" key="8">
    <source>
        <dbReference type="Proteomes" id="UP000001919"/>
    </source>
</evidence>
<dbReference type="eggNOG" id="COG0791">
    <property type="taxonomic scope" value="Bacteria"/>
</dbReference>
<dbReference type="GO" id="GO:0006508">
    <property type="term" value="P:proteolysis"/>
    <property type="evidence" value="ECO:0007669"/>
    <property type="project" value="UniProtKB-KW"/>
</dbReference>
<dbReference type="SUPFAM" id="SSF54001">
    <property type="entry name" value="Cysteine proteinases"/>
    <property type="match status" value="1"/>
</dbReference>
<keyword evidence="4" id="KW-0788">Thiol protease</keyword>
<reference evidence="7 8" key="1">
    <citation type="journal article" date="2009" name="Stand. Genomic Sci.">
        <title>Complete genome sequence of Brachybacterium faecium type strain (Schefferle 6-10).</title>
        <authorList>
            <person name="Lapidus A."/>
            <person name="Pukall R."/>
            <person name="Labuttii K."/>
            <person name="Copeland A."/>
            <person name="Del Rio T.G."/>
            <person name="Nolan M."/>
            <person name="Chen F."/>
            <person name="Lucas S."/>
            <person name="Tice H."/>
            <person name="Cheng J.F."/>
            <person name="Bruce D."/>
            <person name="Goodwin L."/>
            <person name="Pitluck S."/>
            <person name="Rohde M."/>
            <person name="Goker M."/>
            <person name="Pati A."/>
            <person name="Ivanova N."/>
            <person name="Mavrommatis K."/>
            <person name="Chen A."/>
            <person name="Palaniappan K."/>
            <person name="D'haeseleer P."/>
            <person name="Chain P."/>
            <person name="Bristow J."/>
            <person name="Eisen J.A."/>
            <person name="Markowitz V."/>
            <person name="Hugenholtz P."/>
            <person name="Kyrpides N.C."/>
            <person name="Klenk H.P."/>
        </authorList>
    </citation>
    <scope>NUCLEOTIDE SEQUENCE [LARGE SCALE GENOMIC DNA]</scope>
    <source>
        <strain evidence="8">ATCC 43885 / DSM 4810 / JCM 11609 / LMG 19847 / NBRC 14762 / NCIMB 9860 / 6-10</strain>
    </source>
</reference>
<name>C7MAP7_BRAFD</name>
<dbReference type="Gene3D" id="3.90.1720.10">
    <property type="entry name" value="endopeptidase domain like (from Nostoc punctiforme)"/>
    <property type="match status" value="1"/>
</dbReference>
<dbReference type="AlphaFoldDB" id="C7MAP7"/>
<dbReference type="SUPFAM" id="SSF47090">
    <property type="entry name" value="PGBD-like"/>
    <property type="match status" value="1"/>
</dbReference>
<dbReference type="OrthoDB" id="5177647at2"/>
<evidence type="ECO:0000256" key="2">
    <source>
        <dbReference type="ARBA" id="ARBA00022670"/>
    </source>
</evidence>
<organism evidence="7 8">
    <name type="scientific">Brachybacterium faecium (strain ATCC 43885 / DSM 4810 / JCM 11609 / LMG 19847 / NBRC 14762 / NCIMB 9860 / 6-10)</name>
    <dbReference type="NCBI Taxonomy" id="446465"/>
    <lineage>
        <taxon>Bacteria</taxon>
        <taxon>Bacillati</taxon>
        <taxon>Actinomycetota</taxon>
        <taxon>Actinomycetes</taxon>
        <taxon>Micrococcales</taxon>
        <taxon>Dermabacteraceae</taxon>
        <taxon>Brachybacterium</taxon>
    </lineage>
</organism>
<dbReference type="GO" id="GO:0008234">
    <property type="term" value="F:cysteine-type peptidase activity"/>
    <property type="evidence" value="ECO:0007669"/>
    <property type="project" value="UniProtKB-KW"/>
</dbReference>
<dbReference type="HOGENOM" id="CLU_016043_1_8_11"/>
<accession>C7MAP7</accession>
<dbReference type="PANTHER" id="PTHR47053:SF1">
    <property type="entry name" value="MUREIN DD-ENDOPEPTIDASE MEPH-RELATED"/>
    <property type="match status" value="1"/>
</dbReference>
<feature type="domain" description="NlpC/P60" evidence="6">
    <location>
        <begin position="169"/>
        <end position="280"/>
    </location>
</feature>
<keyword evidence="3 7" id="KW-0378">Hydrolase</keyword>
<gene>
    <name evidence="7" type="ordered locus">Bfae_09540</name>
</gene>
<dbReference type="Pfam" id="PF00877">
    <property type="entry name" value="NLPC_P60"/>
    <property type="match status" value="1"/>
</dbReference>
<keyword evidence="8" id="KW-1185">Reference proteome</keyword>
<evidence type="ECO:0000313" key="7">
    <source>
        <dbReference type="EMBL" id="ACU84805.1"/>
    </source>
</evidence>
<feature type="compositionally biased region" description="Low complexity" evidence="5">
    <location>
        <begin position="156"/>
        <end position="172"/>
    </location>
</feature>
<evidence type="ECO:0000256" key="1">
    <source>
        <dbReference type="ARBA" id="ARBA00007074"/>
    </source>
</evidence>
<dbReference type="eggNOG" id="COG3409">
    <property type="taxonomic scope" value="Bacteria"/>
</dbReference>
<protein>
    <submittedName>
        <fullName evidence="7">Cell wall-associated hydrolase, invasion-associated protein</fullName>
    </submittedName>
</protein>
<dbReference type="PROSITE" id="PS51935">
    <property type="entry name" value="NLPC_P60"/>
    <property type="match status" value="1"/>
</dbReference>
<feature type="compositionally biased region" description="Basic residues" evidence="5">
    <location>
        <begin position="1"/>
        <end position="10"/>
    </location>
</feature>
<evidence type="ECO:0000256" key="3">
    <source>
        <dbReference type="ARBA" id="ARBA00022801"/>
    </source>
</evidence>
<dbReference type="Gene3D" id="1.10.101.10">
    <property type="entry name" value="PGBD-like superfamily/PGBD"/>
    <property type="match status" value="1"/>
</dbReference>
<dbReference type="PATRIC" id="fig|446465.5.peg.949"/>
<sequence>MAQHNTHRIPGRAQLPTHHAQRAARGFGGAAVLGTVVLGSAFAGGAAQAAPAAPSASGASAPAAPAAQTAPAAPSVAPSAVLDSTQKLRWGSRGGAVQELQSALNDHGAGLAVDGVFGPRTHSAVKSYQSSQGLQVDGVVGPKTRAALNGGGVSTGGASAPSTSTSSSSSSSSSIVDAARSVVGTPYSWGGSSLSGMDCSGLVNYAYQAAGISLPRTSSQIANGGRWISQSQAQPGDIVAWSGHVAIYAGNGKIIDASGSKQRVVERSIWGNPIGFVTYR</sequence>
<dbReference type="Proteomes" id="UP000001919">
    <property type="component" value="Chromosome"/>
</dbReference>
<dbReference type="PANTHER" id="PTHR47053">
    <property type="entry name" value="MUREIN DD-ENDOPEPTIDASE MEPH-RELATED"/>
    <property type="match status" value="1"/>
</dbReference>
<evidence type="ECO:0000259" key="6">
    <source>
        <dbReference type="PROSITE" id="PS51935"/>
    </source>
</evidence>
<dbReference type="KEGG" id="bfa:Bfae_09540"/>
<dbReference type="InterPro" id="IPR051202">
    <property type="entry name" value="Peptidase_C40"/>
</dbReference>
<proteinExistence type="inferred from homology"/>
<evidence type="ECO:0000256" key="4">
    <source>
        <dbReference type="ARBA" id="ARBA00022807"/>
    </source>
</evidence>
<dbReference type="InterPro" id="IPR000064">
    <property type="entry name" value="NLP_P60_dom"/>
</dbReference>
<dbReference type="STRING" id="446465.Bfae_09540"/>
<dbReference type="InterPro" id="IPR036365">
    <property type="entry name" value="PGBD-like_sf"/>
</dbReference>
<evidence type="ECO:0000256" key="5">
    <source>
        <dbReference type="SAM" id="MobiDB-lite"/>
    </source>
</evidence>